<evidence type="ECO:0000313" key="3">
    <source>
        <dbReference type="Proteomes" id="UP000265618"/>
    </source>
</evidence>
<evidence type="ECO:0000313" key="2">
    <source>
        <dbReference type="EMBL" id="GIQ92169.1"/>
    </source>
</evidence>
<comment type="caution">
    <text evidence="2">The sequence shown here is derived from an EMBL/GenBank/DDBJ whole genome shotgun (WGS) entry which is preliminary data.</text>
</comment>
<feature type="compositionally biased region" description="Polar residues" evidence="1">
    <location>
        <begin position="41"/>
        <end position="68"/>
    </location>
</feature>
<feature type="region of interest" description="Disordered" evidence="1">
    <location>
        <begin position="1"/>
        <end position="87"/>
    </location>
</feature>
<reference evidence="2 3" key="1">
    <citation type="journal article" date="2018" name="PLoS ONE">
        <title>The draft genome of Kipferlia bialata reveals reductive genome evolution in fornicate parasites.</title>
        <authorList>
            <person name="Tanifuji G."/>
            <person name="Takabayashi S."/>
            <person name="Kume K."/>
            <person name="Takagi M."/>
            <person name="Nakayama T."/>
            <person name="Kamikawa R."/>
            <person name="Inagaki Y."/>
            <person name="Hashimoto T."/>
        </authorList>
    </citation>
    <scope>NUCLEOTIDE SEQUENCE [LARGE SCALE GENOMIC DNA]</scope>
    <source>
        <strain evidence="2">NY0173</strain>
    </source>
</reference>
<feature type="non-terminal residue" evidence="2">
    <location>
        <position position="1"/>
    </location>
</feature>
<dbReference type="Proteomes" id="UP000265618">
    <property type="component" value="Unassembled WGS sequence"/>
</dbReference>
<gene>
    <name evidence="2" type="ORF">KIPB_015795</name>
</gene>
<organism evidence="2 3">
    <name type="scientific">Kipferlia bialata</name>
    <dbReference type="NCBI Taxonomy" id="797122"/>
    <lineage>
        <taxon>Eukaryota</taxon>
        <taxon>Metamonada</taxon>
        <taxon>Carpediemonas-like organisms</taxon>
        <taxon>Kipferlia</taxon>
    </lineage>
</organism>
<evidence type="ECO:0000256" key="1">
    <source>
        <dbReference type="SAM" id="MobiDB-lite"/>
    </source>
</evidence>
<dbReference type="AlphaFoldDB" id="A0A9K3DAW9"/>
<feature type="compositionally biased region" description="Basic and acidic residues" evidence="1">
    <location>
        <begin position="71"/>
        <end position="80"/>
    </location>
</feature>
<protein>
    <submittedName>
        <fullName evidence="2">Uncharacterized protein</fullName>
    </submittedName>
</protein>
<keyword evidence="3" id="KW-1185">Reference proteome</keyword>
<accession>A0A9K3DAW9</accession>
<feature type="non-terminal residue" evidence="2">
    <location>
        <position position="87"/>
    </location>
</feature>
<name>A0A9K3DAW9_9EUKA</name>
<feature type="compositionally biased region" description="Basic and acidic residues" evidence="1">
    <location>
        <begin position="21"/>
        <end position="37"/>
    </location>
</feature>
<sequence length="87" mass="9438">PPQRPSSGRPVSAQRPFSAREGGRARQDSARPGKTRGESLSAVSRSVSLNMSQNTAMSPTPIRRSSSLYARPERQRERESAVAMAAK</sequence>
<proteinExistence type="predicted"/>
<dbReference type="EMBL" id="BDIP01009119">
    <property type="protein sequence ID" value="GIQ92169.1"/>
    <property type="molecule type" value="Genomic_DNA"/>
</dbReference>